<keyword evidence="4" id="KW-1185">Reference proteome</keyword>
<feature type="region of interest" description="Disordered" evidence="2">
    <location>
        <begin position="689"/>
        <end position="712"/>
    </location>
</feature>
<proteinExistence type="predicted"/>
<evidence type="ECO:0000256" key="2">
    <source>
        <dbReference type="SAM" id="MobiDB-lite"/>
    </source>
</evidence>
<name>A0A1W0A680_9STRA</name>
<dbReference type="OrthoDB" id="10518004at2759"/>
<reference evidence="3 4" key="1">
    <citation type="journal article" date="2014" name="Genome Biol. Evol.">
        <title>The secreted proteins of Achlya hypogyna and Thraustotheca clavata identify the ancestral oomycete secretome and reveal gene acquisitions by horizontal gene transfer.</title>
        <authorList>
            <person name="Misner I."/>
            <person name="Blouin N."/>
            <person name="Leonard G."/>
            <person name="Richards T.A."/>
            <person name="Lane C.E."/>
        </authorList>
    </citation>
    <scope>NUCLEOTIDE SEQUENCE [LARGE SCALE GENOMIC DNA]</scope>
    <source>
        <strain evidence="3 4">ATCC 34112</strain>
    </source>
</reference>
<sequence length="1369" mass="161584">MDAGDRRKVLLRLRNRLKNKRRRDRLTNEREDLVAQLAEARKQLALLTKKRVGAKTLLSWKDVAQSLSEANDEAAMSLQILREKYECMYRIGCCMHAWVGSMSRRQNVLTPDGPAASTPTVLLADPIVRRLGLDWYTQYMYNNTDRMEHLCAFPAKGSVHDMLIIRHDNGLTDILGRIQVDCNLSLEEAYEVLHDKIWEELRGDTQASMSEFLEEDMVKRIDPKMVYRRTALTAEESNYYVGREFATENRIVFLFGNFSQDVLQPENIQWRPRMYIMDRLAPHRTRIKTVQYNGPKVLRGKVGTWKDELQWTEIDISSLPEDEQFVQYQQSINRHWLPIIESDFDVLSQKRRLQDYYKNKRRRERYLTEKSELLAQLARARKTIDTFARRRNFSTSELPWKDIAGSLAQSCVESRLSLELLRQKYEQVYNISRCMYAWVGSMRSFQNVQISNDMCKATVLMGDPIARRLGLDWFTQHIYYNTNRMEQLCDFPSRGSVCDMTVVEQENGLCEIRGRIQLECSMSMEDVYSHLQDKIWVELRGDTQAVMSEILDEEIVKTIAPKMIYRRTALTADESKYYAAREFVTENRIVFAIGNFSQDALQPQNIQWRPRMYIIDRLSQNRSRIRSIIYNGPKVIEDKIMTWKDDMEESGVDLSTIPAEEQFRRYRQHVLAEWQPIMECDIDTLNVKPKMQSGKSDKQLQEHKRNKRRRERYLSEKSELLAQLARARKTIDTFARRRNFLTSELPWKDIAGSLAQSCVESRLSLVLLRQKYDEVYHISQCMNAWVGTMSRSQNVQGDPITRRLGLDWFSQHIYYNTDRMEQLCEFPFEGTLCDMTVVEEEKCFYEIRGRIQLECFMSMEDLYLRLHDKMWDTLRGDTQPVISELLDEEIVKTIAPKMIYRRTALTADESKYYAAREFVTENRIVFAIGNFSQDALQPQNIQWRPRMYIIDRLGPNRSRIRSIIYNGPKVVEDKIMTWKDDMEESGVDLSTIPTKDQFKQYQQRVLAEWKPLIDCDYEMLNHKRRLRDHLKNKRRRERYLSERSELLAQLARARKALNSFAKRRNVSQSLLPWKDVAQSLEHATGESKNSLDVLRKECEHVYQVARCMSAWVGSMSRSENVGSLDESFTTTELMGDPITRRLGLDWFTQHMYYNTNRMEQLCEFPSEGAIRDMTVVEHDNGRWEIRGRIQVVCNLSLEETYAHLHDKIWDELRGDTQAIMSEFLDEDIVKSIDPKMIYRRTAINVDESKYYAAREFVTKNRVVFAIGNFSQDALQPENALWRPRMYIMDRLDPKRTRSRIIYYNGPKVIRGKVMTWKDDLEELVVDIGTIAETQQFAQYQELVVREWQEEMENDYDLLHVKHVPRVSHE</sequence>
<evidence type="ECO:0000313" key="3">
    <source>
        <dbReference type="EMBL" id="OQS05540.1"/>
    </source>
</evidence>
<evidence type="ECO:0000313" key="4">
    <source>
        <dbReference type="Proteomes" id="UP000243217"/>
    </source>
</evidence>
<dbReference type="EMBL" id="JNBS01000447">
    <property type="protein sequence ID" value="OQS05540.1"/>
    <property type="molecule type" value="Genomic_DNA"/>
</dbReference>
<dbReference type="Proteomes" id="UP000243217">
    <property type="component" value="Unassembled WGS sequence"/>
</dbReference>
<protein>
    <submittedName>
        <fullName evidence="3">Uncharacterized protein</fullName>
    </submittedName>
</protein>
<feature type="coiled-coil region" evidence="1">
    <location>
        <begin position="23"/>
        <end position="84"/>
    </location>
</feature>
<accession>A0A1W0A680</accession>
<keyword evidence="1" id="KW-0175">Coiled coil</keyword>
<comment type="caution">
    <text evidence="3">The sequence shown here is derived from an EMBL/GenBank/DDBJ whole genome shotgun (WGS) entry which is preliminary data.</text>
</comment>
<organism evidence="3 4">
    <name type="scientific">Thraustotheca clavata</name>
    <dbReference type="NCBI Taxonomy" id="74557"/>
    <lineage>
        <taxon>Eukaryota</taxon>
        <taxon>Sar</taxon>
        <taxon>Stramenopiles</taxon>
        <taxon>Oomycota</taxon>
        <taxon>Saprolegniomycetes</taxon>
        <taxon>Saprolegniales</taxon>
        <taxon>Achlyaceae</taxon>
        <taxon>Thraustotheca</taxon>
    </lineage>
</organism>
<evidence type="ECO:0000256" key="1">
    <source>
        <dbReference type="SAM" id="Coils"/>
    </source>
</evidence>
<gene>
    <name evidence="3" type="ORF">THRCLA_02355</name>
</gene>